<dbReference type="EMBL" id="KZ150256">
    <property type="protein sequence ID" value="PZC71787.1"/>
    <property type="molecule type" value="Genomic_DNA"/>
</dbReference>
<dbReference type="InterPro" id="IPR026055">
    <property type="entry name" value="FAR"/>
</dbReference>
<sequence length="106" mass="12089">MADESQVRAFYAGKNFFITGGTGFVGLCLIEKILRCMPDVGKIYLLMRPKKGKEISERLEEFPKNPLSQVRLLSTRSRVRFPSRAEIALWVLEDFHKAARSLEIGD</sequence>
<comment type="similarity">
    <text evidence="1">Belongs to the fatty acyl-CoA reductase family.</text>
</comment>
<dbReference type="InterPro" id="IPR013120">
    <property type="entry name" value="FAR_NAD-bd"/>
</dbReference>
<accession>A0A2W1BF05</accession>
<dbReference type="PANTHER" id="PTHR11011:SF45">
    <property type="entry name" value="FATTY ACYL-COA REDUCTASE CG8306-RELATED"/>
    <property type="match status" value="1"/>
</dbReference>
<dbReference type="AlphaFoldDB" id="A0A2W1BF05"/>
<comment type="function">
    <text evidence="1">Catalyzes the reduction of fatty acyl-CoA to fatty alcohols.</text>
</comment>
<reference evidence="3 4" key="1">
    <citation type="journal article" date="2017" name="BMC Biol.">
        <title>Genomic innovations, transcriptional plasticity and gene loss underlying the evolution and divergence of two highly polyphagous and invasive Helicoverpa pest species.</title>
        <authorList>
            <person name="Pearce S.L."/>
            <person name="Clarke D.F."/>
            <person name="East P.D."/>
            <person name="Elfekih S."/>
            <person name="Gordon K.H."/>
            <person name="Jermiin L.S."/>
            <person name="McGaughran A."/>
            <person name="Oakeshott J.G."/>
            <person name="Papanikolaou A."/>
            <person name="Perera O.P."/>
            <person name="Rane R.V."/>
            <person name="Richards S."/>
            <person name="Tay W.T."/>
            <person name="Walsh T.K."/>
            <person name="Anderson A."/>
            <person name="Anderson C.J."/>
            <person name="Asgari S."/>
            <person name="Board P.G."/>
            <person name="Bretschneider A."/>
            <person name="Campbell P.M."/>
            <person name="Chertemps T."/>
            <person name="Christeller J.T."/>
            <person name="Coppin C.W."/>
            <person name="Downes S.J."/>
            <person name="Duan G."/>
            <person name="Farnsworth C.A."/>
            <person name="Good R.T."/>
            <person name="Han L.B."/>
            <person name="Han Y.C."/>
            <person name="Hatje K."/>
            <person name="Horne I."/>
            <person name="Huang Y.P."/>
            <person name="Hughes D.S."/>
            <person name="Jacquin-Joly E."/>
            <person name="James W."/>
            <person name="Jhangiani S."/>
            <person name="Kollmar M."/>
            <person name="Kuwar S.S."/>
            <person name="Li S."/>
            <person name="Liu N.Y."/>
            <person name="Maibeche M.T."/>
            <person name="Miller J.R."/>
            <person name="Montagne N."/>
            <person name="Perry T."/>
            <person name="Qu J."/>
            <person name="Song S.V."/>
            <person name="Sutton G.G."/>
            <person name="Vogel H."/>
            <person name="Walenz B.P."/>
            <person name="Xu W."/>
            <person name="Zhang H.J."/>
            <person name="Zou Z."/>
            <person name="Batterham P."/>
            <person name="Edwards O.R."/>
            <person name="Feyereisen R."/>
            <person name="Gibbs R.A."/>
            <person name="Heckel D.G."/>
            <person name="McGrath A."/>
            <person name="Robin C."/>
            <person name="Scherer S.E."/>
            <person name="Worley K.C."/>
            <person name="Wu Y.D."/>
        </authorList>
    </citation>
    <scope>NUCLEOTIDE SEQUENCE [LARGE SCALE GENOMIC DNA]</scope>
    <source>
        <strain evidence="3">Harm_GR_Male_#8</strain>
        <tissue evidence="3">Whole organism</tissue>
    </source>
</reference>
<dbReference type="PANTHER" id="PTHR11011">
    <property type="entry name" value="MALE STERILITY PROTEIN 2-RELATED"/>
    <property type="match status" value="1"/>
</dbReference>
<evidence type="ECO:0000313" key="4">
    <source>
        <dbReference type="Proteomes" id="UP000249218"/>
    </source>
</evidence>
<dbReference type="Pfam" id="PF07993">
    <property type="entry name" value="NAD_binding_4"/>
    <property type="match status" value="1"/>
</dbReference>
<dbReference type="InterPro" id="IPR036291">
    <property type="entry name" value="NAD(P)-bd_dom_sf"/>
</dbReference>
<dbReference type="EC" id="1.2.1.84" evidence="1"/>
<gene>
    <name evidence="3" type="primary">HaOG212435</name>
    <name evidence="3" type="ORF">B5X24_HaOG212435</name>
</gene>
<name>A0A2W1BF05_HELAM</name>
<dbReference type="GO" id="GO:0035336">
    <property type="term" value="P:long-chain fatty-acyl-CoA metabolic process"/>
    <property type="evidence" value="ECO:0007669"/>
    <property type="project" value="TreeGrafter"/>
</dbReference>
<dbReference type="Proteomes" id="UP000249218">
    <property type="component" value="Unassembled WGS sequence"/>
</dbReference>
<keyword evidence="1" id="KW-0443">Lipid metabolism</keyword>
<protein>
    <recommendedName>
        <fullName evidence="1">Fatty acyl-CoA reductase</fullName>
        <ecNumber evidence="1">1.2.1.84</ecNumber>
    </recommendedName>
</protein>
<dbReference type="GO" id="GO:0005777">
    <property type="term" value="C:peroxisome"/>
    <property type="evidence" value="ECO:0007669"/>
    <property type="project" value="TreeGrafter"/>
</dbReference>
<keyword evidence="1" id="KW-0444">Lipid biosynthesis</keyword>
<evidence type="ECO:0000313" key="3">
    <source>
        <dbReference type="EMBL" id="PZC71787.1"/>
    </source>
</evidence>
<dbReference type="OrthoDB" id="429813at2759"/>
<keyword evidence="1" id="KW-0560">Oxidoreductase</keyword>
<evidence type="ECO:0000259" key="2">
    <source>
        <dbReference type="Pfam" id="PF07993"/>
    </source>
</evidence>
<organism evidence="3 4">
    <name type="scientific">Helicoverpa armigera</name>
    <name type="common">Cotton bollworm</name>
    <name type="synonym">Heliothis armigera</name>
    <dbReference type="NCBI Taxonomy" id="29058"/>
    <lineage>
        <taxon>Eukaryota</taxon>
        <taxon>Metazoa</taxon>
        <taxon>Ecdysozoa</taxon>
        <taxon>Arthropoda</taxon>
        <taxon>Hexapoda</taxon>
        <taxon>Insecta</taxon>
        <taxon>Pterygota</taxon>
        <taxon>Neoptera</taxon>
        <taxon>Endopterygota</taxon>
        <taxon>Lepidoptera</taxon>
        <taxon>Glossata</taxon>
        <taxon>Ditrysia</taxon>
        <taxon>Noctuoidea</taxon>
        <taxon>Noctuidae</taxon>
        <taxon>Heliothinae</taxon>
        <taxon>Helicoverpa</taxon>
    </lineage>
</organism>
<dbReference type="GO" id="GO:0080019">
    <property type="term" value="F:alcohol-forming very long-chain fatty acyl-CoA reductase activity"/>
    <property type="evidence" value="ECO:0007669"/>
    <property type="project" value="InterPro"/>
</dbReference>
<keyword evidence="1" id="KW-0521">NADP</keyword>
<feature type="domain" description="Thioester reductase (TE)" evidence="2">
    <location>
        <begin position="18"/>
        <end position="80"/>
    </location>
</feature>
<dbReference type="Gene3D" id="3.40.50.720">
    <property type="entry name" value="NAD(P)-binding Rossmann-like Domain"/>
    <property type="match status" value="1"/>
</dbReference>
<proteinExistence type="inferred from homology"/>
<evidence type="ECO:0000256" key="1">
    <source>
        <dbReference type="RuleBase" id="RU363097"/>
    </source>
</evidence>
<dbReference type="SUPFAM" id="SSF51735">
    <property type="entry name" value="NAD(P)-binding Rossmann-fold domains"/>
    <property type="match status" value="1"/>
</dbReference>
<keyword evidence="4" id="KW-1185">Reference proteome</keyword>
<comment type="catalytic activity">
    <reaction evidence="1">
        <text>a long-chain fatty acyl-CoA + 2 NADPH + 2 H(+) = a long-chain primary fatty alcohol + 2 NADP(+) + CoA</text>
        <dbReference type="Rhea" id="RHEA:52716"/>
        <dbReference type="ChEBI" id="CHEBI:15378"/>
        <dbReference type="ChEBI" id="CHEBI:57287"/>
        <dbReference type="ChEBI" id="CHEBI:57783"/>
        <dbReference type="ChEBI" id="CHEBI:58349"/>
        <dbReference type="ChEBI" id="CHEBI:77396"/>
        <dbReference type="ChEBI" id="CHEBI:83139"/>
        <dbReference type="EC" id="1.2.1.84"/>
    </reaction>
</comment>
<dbReference type="GO" id="GO:0102965">
    <property type="term" value="F:alcohol-forming long-chain fatty acyl-CoA reductase activity"/>
    <property type="evidence" value="ECO:0007669"/>
    <property type="project" value="UniProtKB-EC"/>
</dbReference>